<keyword evidence="2" id="KW-0238">DNA-binding</keyword>
<dbReference type="PANTHER" id="PTHR38445:SF7">
    <property type="entry name" value="GNTR-FAMILY TRANSCRIPTIONAL REGULATOR"/>
    <property type="match status" value="1"/>
</dbReference>
<evidence type="ECO:0000313" key="6">
    <source>
        <dbReference type="Proteomes" id="UP000321062"/>
    </source>
</evidence>
<evidence type="ECO:0000256" key="3">
    <source>
        <dbReference type="ARBA" id="ARBA00023163"/>
    </source>
</evidence>
<organism evidence="5 6">
    <name type="scientific">Paradevosia tibetensis</name>
    <dbReference type="NCBI Taxonomy" id="1447062"/>
    <lineage>
        <taxon>Bacteria</taxon>
        <taxon>Pseudomonadati</taxon>
        <taxon>Pseudomonadota</taxon>
        <taxon>Alphaproteobacteria</taxon>
        <taxon>Hyphomicrobiales</taxon>
        <taxon>Devosiaceae</taxon>
        <taxon>Paradevosia</taxon>
    </lineage>
</organism>
<dbReference type="PROSITE" id="PS50949">
    <property type="entry name" value="HTH_GNTR"/>
    <property type="match status" value="1"/>
</dbReference>
<gene>
    <name evidence="5" type="ORF">FNA67_07145</name>
</gene>
<dbReference type="GO" id="GO:0003700">
    <property type="term" value="F:DNA-binding transcription factor activity"/>
    <property type="evidence" value="ECO:0007669"/>
    <property type="project" value="InterPro"/>
</dbReference>
<name>A0A5B9DU61_9HYPH</name>
<dbReference type="AlphaFoldDB" id="A0A5B9DU61"/>
<protein>
    <submittedName>
        <fullName evidence="5">GntR family transcriptional regulator</fullName>
    </submittedName>
</protein>
<dbReference type="SUPFAM" id="SSF46785">
    <property type="entry name" value="Winged helix' DNA-binding domain"/>
    <property type="match status" value="1"/>
</dbReference>
<reference evidence="5 6" key="1">
    <citation type="journal article" date="2015" name="Int. J. Syst. Evol. Microbiol.">
        <title>Youhaiella tibetensis gen. nov., sp. nov., isolated from subsurface sediment.</title>
        <authorList>
            <person name="Wang Y.X."/>
            <person name="Huang F.Q."/>
            <person name="Nogi Y."/>
            <person name="Pang S.J."/>
            <person name="Wang P.K."/>
            <person name="Lv J."/>
        </authorList>
    </citation>
    <scope>NUCLEOTIDE SEQUENCE [LARGE SCALE GENOMIC DNA]</scope>
    <source>
        <strain evidence="6">fig4</strain>
    </source>
</reference>
<dbReference type="InterPro" id="IPR036388">
    <property type="entry name" value="WH-like_DNA-bd_sf"/>
</dbReference>
<evidence type="ECO:0000256" key="1">
    <source>
        <dbReference type="ARBA" id="ARBA00023015"/>
    </source>
</evidence>
<dbReference type="PANTHER" id="PTHR38445">
    <property type="entry name" value="HTH-TYPE TRANSCRIPTIONAL REPRESSOR YTRA"/>
    <property type="match status" value="1"/>
</dbReference>
<accession>A0A5B9DU61</accession>
<dbReference type="Proteomes" id="UP000321062">
    <property type="component" value="Chromosome"/>
</dbReference>
<dbReference type="InterPro" id="IPR036390">
    <property type="entry name" value="WH_DNA-bd_sf"/>
</dbReference>
<dbReference type="GO" id="GO:0003677">
    <property type="term" value="F:DNA binding"/>
    <property type="evidence" value="ECO:0007669"/>
    <property type="project" value="UniProtKB-KW"/>
</dbReference>
<dbReference type="Pfam" id="PF00392">
    <property type="entry name" value="GntR"/>
    <property type="match status" value="1"/>
</dbReference>
<sequence>MFPLDATSIDKSLPVPVSTQLHGLLSYILSHGDMAYGTKLPSVRQLAADLNIAPMTVSQVYQDLRDAGLIEMKRGLGAFTARDPHARLHEDQPINALRADIDELLGKAEHLGVSPMALLSMVTAQVQMRKPRSGLNIVFVGLFPGPTRDYVEEIKRVLAADDQVRMIMLEQLKASPEAREQCARADVVLTFVHREMEVQALVPEARLLALRFIPSEKTRQALASLDPRTKIAAVTHFKDFIAIMRPSIREFAPHVAEIRVTWSSAPDLNQTIAECDVVIFATGADEVAGLARPGMRCFEYRHSPDQGALENVLVPYLAHLRRSKTGEVEKEPTGALVS</sequence>
<dbReference type="SMART" id="SM00345">
    <property type="entry name" value="HTH_GNTR"/>
    <property type="match status" value="1"/>
</dbReference>
<evidence type="ECO:0000259" key="4">
    <source>
        <dbReference type="PROSITE" id="PS50949"/>
    </source>
</evidence>
<keyword evidence="6" id="KW-1185">Reference proteome</keyword>
<evidence type="ECO:0000256" key="2">
    <source>
        <dbReference type="ARBA" id="ARBA00023125"/>
    </source>
</evidence>
<dbReference type="EMBL" id="CP041690">
    <property type="protein sequence ID" value="QEE22727.1"/>
    <property type="molecule type" value="Genomic_DNA"/>
</dbReference>
<keyword evidence="3" id="KW-0804">Transcription</keyword>
<dbReference type="Gene3D" id="1.10.10.10">
    <property type="entry name" value="Winged helix-like DNA-binding domain superfamily/Winged helix DNA-binding domain"/>
    <property type="match status" value="1"/>
</dbReference>
<proteinExistence type="predicted"/>
<feature type="domain" description="HTH gntR-type" evidence="4">
    <location>
        <begin position="15"/>
        <end position="83"/>
    </location>
</feature>
<evidence type="ECO:0000313" key="5">
    <source>
        <dbReference type="EMBL" id="QEE22727.1"/>
    </source>
</evidence>
<keyword evidence="1" id="KW-0805">Transcription regulation</keyword>
<dbReference type="KEGG" id="yti:FNA67_07145"/>
<dbReference type="InterPro" id="IPR000524">
    <property type="entry name" value="Tscrpt_reg_HTH_GntR"/>
</dbReference>
<dbReference type="OrthoDB" id="7173258at2"/>